<dbReference type="AlphaFoldDB" id="A0A0J5P4H8"/>
<evidence type="ECO:0008006" key="4">
    <source>
        <dbReference type="Google" id="ProtNLM"/>
    </source>
</evidence>
<keyword evidence="1" id="KW-0812">Transmembrane</keyword>
<evidence type="ECO:0000256" key="1">
    <source>
        <dbReference type="SAM" id="Phobius"/>
    </source>
</evidence>
<dbReference type="GO" id="GO:0005886">
    <property type="term" value="C:plasma membrane"/>
    <property type="evidence" value="ECO:0007669"/>
    <property type="project" value="TreeGrafter"/>
</dbReference>
<dbReference type="RefSeq" id="WP_047977202.1">
    <property type="nucleotide sequence ID" value="NZ_JWIZ01000045.1"/>
</dbReference>
<dbReference type="InterPro" id="IPR008523">
    <property type="entry name" value="DUF805"/>
</dbReference>
<reference evidence="2 3" key="1">
    <citation type="submission" date="2014-12" db="EMBL/GenBank/DDBJ databases">
        <title>Reclassification of Actinobacillus muris as Muribacter muris.</title>
        <authorList>
            <person name="Christensen H."/>
            <person name="Nicklas W."/>
            <person name="Bisgaard M."/>
        </authorList>
    </citation>
    <scope>NUCLEOTIDE SEQUENCE [LARGE SCALE GENOMIC DNA]</scope>
    <source>
        <strain evidence="2 3">Ackerman80-443D</strain>
    </source>
</reference>
<feature type="transmembrane region" description="Helical" evidence="1">
    <location>
        <begin position="122"/>
        <end position="141"/>
    </location>
</feature>
<feature type="transmembrane region" description="Helical" evidence="1">
    <location>
        <begin position="56"/>
        <end position="78"/>
    </location>
</feature>
<protein>
    <recommendedName>
        <fullName evidence="4">DUF805 domain-containing protein</fullName>
    </recommendedName>
</protein>
<dbReference type="EMBL" id="JWIZ01000045">
    <property type="protein sequence ID" value="KMK51206.1"/>
    <property type="molecule type" value="Genomic_DNA"/>
</dbReference>
<dbReference type="PANTHER" id="PTHR34980:SF2">
    <property type="entry name" value="INNER MEMBRANE PROTEIN YHAH-RELATED"/>
    <property type="match status" value="1"/>
</dbReference>
<dbReference type="PATRIC" id="fig|67855.3.peg.1564"/>
<evidence type="ECO:0000313" key="3">
    <source>
        <dbReference type="Proteomes" id="UP000036270"/>
    </source>
</evidence>
<sequence length="164" mass="18448">MNTIKNIFRFFFGFKGRIGRLHYALSLLVLTVISLIMVGFPTVISQNISYSIMRGTFASAEVVFLTVVFALVALLLILKYSHIVRRVHDLNKKATASNLFQTILWIDIISLFTLFITSDIKILVNLAMTVIHIGCIIALAVKKGNEGKNDFGKPQIPFWKKTNS</sequence>
<gene>
    <name evidence="2" type="ORF">RO21_07620</name>
</gene>
<comment type="caution">
    <text evidence="2">The sequence shown here is derived from an EMBL/GenBank/DDBJ whole genome shotgun (WGS) entry which is preliminary data.</text>
</comment>
<keyword evidence="1" id="KW-0472">Membrane</keyword>
<proteinExistence type="predicted"/>
<feature type="transmembrane region" description="Helical" evidence="1">
    <location>
        <begin position="21"/>
        <end position="44"/>
    </location>
</feature>
<dbReference type="Pfam" id="PF05656">
    <property type="entry name" value="DUF805"/>
    <property type="match status" value="1"/>
</dbReference>
<feature type="transmembrane region" description="Helical" evidence="1">
    <location>
        <begin position="99"/>
        <end position="116"/>
    </location>
</feature>
<evidence type="ECO:0000313" key="2">
    <source>
        <dbReference type="EMBL" id="KMK51206.1"/>
    </source>
</evidence>
<dbReference type="STRING" id="67855.RO21_07620"/>
<dbReference type="Proteomes" id="UP000036270">
    <property type="component" value="Unassembled WGS sequence"/>
</dbReference>
<accession>A0A0J5P4H8</accession>
<name>A0A0J5P4H8_9PAST</name>
<dbReference type="PANTHER" id="PTHR34980">
    <property type="entry name" value="INNER MEMBRANE PROTEIN-RELATED-RELATED"/>
    <property type="match status" value="1"/>
</dbReference>
<keyword evidence="3" id="KW-1185">Reference proteome</keyword>
<keyword evidence="1" id="KW-1133">Transmembrane helix</keyword>
<organism evidence="2 3">
    <name type="scientific">Muribacter muris</name>
    <dbReference type="NCBI Taxonomy" id="67855"/>
    <lineage>
        <taxon>Bacteria</taxon>
        <taxon>Pseudomonadati</taxon>
        <taxon>Pseudomonadota</taxon>
        <taxon>Gammaproteobacteria</taxon>
        <taxon>Pasteurellales</taxon>
        <taxon>Pasteurellaceae</taxon>
        <taxon>Muribacter</taxon>
    </lineage>
</organism>